<keyword evidence="2" id="KW-1185">Reference proteome</keyword>
<dbReference type="EMBL" id="ML179332">
    <property type="protein sequence ID" value="THU90538.1"/>
    <property type="molecule type" value="Genomic_DNA"/>
</dbReference>
<organism evidence="1 2">
    <name type="scientific">Dendrothele bispora (strain CBS 962.96)</name>
    <dbReference type="NCBI Taxonomy" id="1314807"/>
    <lineage>
        <taxon>Eukaryota</taxon>
        <taxon>Fungi</taxon>
        <taxon>Dikarya</taxon>
        <taxon>Basidiomycota</taxon>
        <taxon>Agaricomycotina</taxon>
        <taxon>Agaricomycetes</taxon>
        <taxon>Agaricomycetidae</taxon>
        <taxon>Agaricales</taxon>
        <taxon>Agaricales incertae sedis</taxon>
        <taxon>Dendrothele</taxon>
    </lineage>
</organism>
<dbReference type="OrthoDB" id="270639at2759"/>
<gene>
    <name evidence="1" type="ORF">K435DRAFT_801945</name>
</gene>
<evidence type="ECO:0000313" key="2">
    <source>
        <dbReference type="Proteomes" id="UP000297245"/>
    </source>
</evidence>
<dbReference type="AlphaFoldDB" id="A0A4S8LP17"/>
<accession>A0A4S8LP17</accession>
<sequence>MSMIVLPSSMPLSVNIRNPIREETKKRVEWYERVAKERNKKGVFRNNSKRKYELVLANMRHYERANEPRTAIENGLAEQVEGKTARNDVRVIGPTSKSDYDFEWHQRQNDQMPGKLFLK</sequence>
<dbReference type="Proteomes" id="UP000297245">
    <property type="component" value="Unassembled WGS sequence"/>
</dbReference>
<reference evidence="1 2" key="1">
    <citation type="journal article" date="2019" name="Nat. Ecol. Evol.">
        <title>Megaphylogeny resolves global patterns of mushroom evolution.</title>
        <authorList>
            <person name="Varga T."/>
            <person name="Krizsan K."/>
            <person name="Foldi C."/>
            <person name="Dima B."/>
            <person name="Sanchez-Garcia M."/>
            <person name="Sanchez-Ramirez S."/>
            <person name="Szollosi G.J."/>
            <person name="Szarkandi J.G."/>
            <person name="Papp V."/>
            <person name="Albert L."/>
            <person name="Andreopoulos W."/>
            <person name="Angelini C."/>
            <person name="Antonin V."/>
            <person name="Barry K.W."/>
            <person name="Bougher N.L."/>
            <person name="Buchanan P."/>
            <person name="Buyck B."/>
            <person name="Bense V."/>
            <person name="Catcheside P."/>
            <person name="Chovatia M."/>
            <person name="Cooper J."/>
            <person name="Damon W."/>
            <person name="Desjardin D."/>
            <person name="Finy P."/>
            <person name="Geml J."/>
            <person name="Haridas S."/>
            <person name="Hughes K."/>
            <person name="Justo A."/>
            <person name="Karasinski D."/>
            <person name="Kautmanova I."/>
            <person name="Kiss B."/>
            <person name="Kocsube S."/>
            <person name="Kotiranta H."/>
            <person name="LaButti K.M."/>
            <person name="Lechner B.E."/>
            <person name="Liimatainen K."/>
            <person name="Lipzen A."/>
            <person name="Lukacs Z."/>
            <person name="Mihaltcheva S."/>
            <person name="Morgado L.N."/>
            <person name="Niskanen T."/>
            <person name="Noordeloos M.E."/>
            <person name="Ohm R.A."/>
            <person name="Ortiz-Santana B."/>
            <person name="Ovrebo C."/>
            <person name="Racz N."/>
            <person name="Riley R."/>
            <person name="Savchenko A."/>
            <person name="Shiryaev A."/>
            <person name="Soop K."/>
            <person name="Spirin V."/>
            <person name="Szebenyi C."/>
            <person name="Tomsovsky M."/>
            <person name="Tulloss R.E."/>
            <person name="Uehling J."/>
            <person name="Grigoriev I.V."/>
            <person name="Vagvolgyi C."/>
            <person name="Papp T."/>
            <person name="Martin F.M."/>
            <person name="Miettinen O."/>
            <person name="Hibbett D.S."/>
            <person name="Nagy L.G."/>
        </authorList>
    </citation>
    <scope>NUCLEOTIDE SEQUENCE [LARGE SCALE GENOMIC DNA]</scope>
    <source>
        <strain evidence="1 2">CBS 962.96</strain>
    </source>
</reference>
<evidence type="ECO:0000313" key="1">
    <source>
        <dbReference type="EMBL" id="THU90538.1"/>
    </source>
</evidence>
<name>A0A4S8LP17_DENBC</name>
<protein>
    <submittedName>
        <fullName evidence="1">Uncharacterized protein</fullName>
    </submittedName>
</protein>
<proteinExistence type="predicted"/>